<name>A0A8S4A440_9EUPU</name>
<sequence>VQDPTENKQPFKLHELDLSNCDFSNLGAETLARLIESNDTIDTLHLSTNKNVASDGWVAIGKSLAKNNTIETLILDHNSIGNEGVEYIAEGLQENSSVTTLDLSFAGIGERGGESLMDMLKKNTKIIDINLTGNEMSQQLKNDIQKYLSLNRAIH</sequence>
<comment type="caution">
    <text evidence="4">The sequence shown here is derived from an EMBL/GenBank/DDBJ whole genome shotgun (WGS) entry which is preliminary data.</text>
</comment>
<dbReference type="GO" id="GO:0005829">
    <property type="term" value="C:cytosol"/>
    <property type="evidence" value="ECO:0007669"/>
    <property type="project" value="TreeGrafter"/>
</dbReference>
<keyword evidence="2" id="KW-0433">Leucine-rich repeat</keyword>
<dbReference type="InterPro" id="IPR027038">
    <property type="entry name" value="RanGap"/>
</dbReference>
<proteinExistence type="predicted"/>
<feature type="non-terminal residue" evidence="4">
    <location>
        <position position="1"/>
    </location>
</feature>
<organism evidence="4 5">
    <name type="scientific">Candidula unifasciata</name>
    <dbReference type="NCBI Taxonomy" id="100452"/>
    <lineage>
        <taxon>Eukaryota</taxon>
        <taxon>Metazoa</taxon>
        <taxon>Spiralia</taxon>
        <taxon>Lophotrochozoa</taxon>
        <taxon>Mollusca</taxon>
        <taxon>Gastropoda</taxon>
        <taxon>Heterobranchia</taxon>
        <taxon>Euthyneura</taxon>
        <taxon>Panpulmonata</taxon>
        <taxon>Eupulmonata</taxon>
        <taxon>Stylommatophora</taxon>
        <taxon>Helicina</taxon>
        <taxon>Helicoidea</taxon>
        <taxon>Geomitridae</taxon>
        <taxon>Candidula</taxon>
    </lineage>
</organism>
<dbReference type="GO" id="GO:0006913">
    <property type="term" value="P:nucleocytoplasmic transport"/>
    <property type="evidence" value="ECO:0007669"/>
    <property type="project" value="TreeGrafter"/>
</dbReference>
<keyword evidence="1" id="KW-0343">GTPase activation</keyword>
<dbReference type="SMART" id="SM00368">
    <property type="entry name" value="LRR_RI"/>
    <property type="match status" value="3"/>
</dbReference>
<dbReference type="AlphaFoldDB" id="A0A8S4A440"/>
<dbReference type="Pfam" id="PF13516">
    <property type="entry name" value="LRR_6"/>
    <property type="match status" value="3"/>
</dbReference>
<evidence type="ECO:0000256" key="1">
    <source>
        <dbReference type="ARBA" id="ARBA00022468"/>
    </source>
</evidence>
<dbReference type="EMBL" id="CAJHNH020008540">
    <property type="protein sequence ID" value="CAG5136519.1"/>
    <property type="molecule type" value="Genomic_DNA"/>
</dbReference>
<keyword evidence="5" id="KW-1185">Reference proteome</keyword>
<accession>A0A8S4A440</accession>
<dbReference type="GO" id="GO:0005634">
    <property type="term" value="C:nucleus"/>
    <property type="evidence" value="ECO:0007669"/>
    <property type="project" value="TreeGrafter"/>
</dbReference>
<dbReference type="OrthoDB" id="120976at2759"/>
<keyword evidence="3" id="KW-0677">Repeat</keyword>
<protein>
    <submittedName>
        <fullName evidence="4">Uncharacterized protein</fullName>
    </submittedName>
</protein>
<dbReference type="PANTHER" id="PTHR24113">
    <property type="entry name" value="RAN GTPASE-ACTIVATING PROTEIN 1"/>
    <property type="match status" value="1"/>
</dbReference>
<gene>
    <name evidence="4" type="ORF">CUNI_LOCUS22077</name>
</gene>
<evidence type="ECO:0000313" key="4">
    <source>
        <dbReference type="EMBL" id="CAG5136519.1"/>
    </source>
</evidence>
<dbReference type="InterPro" id="IPR001611">
    <property type="entry name" value="Leu-rich_rpt"/>
</dbReference>
<evidence type="ECO:0000313" key="5">
    <source>
        <dbReference type="Proteomes" id="UP000678393"/>
    </source>
</evidence>
<reference evidence="4" key="1">
    <citation type="submission" date="2021-04" db="EMBL/GenBank/DDBJ databases">
        <authorList>
            <consortium name="Molecular Ecology Group"/>
        </authorList>
    </citation>
    <scope>NUCLEOTIDE SEQUENCE</scope>
</reference>
<dbReference type="Gene3D" id="3.80.10.10">
    <property type="entry name" value="Ribonuclease Inhibitor"/>
    <property type="match status" value="2"/>
</dbReference>
<evidence type="ECO:0000256" key="2">
    <source>
        <dbReference type="ARBA" id="ARBA00022614"/>
    </source>
</evidence>
<dbReference type="GO" id="GO:0005096">
    <property type="term" value="F:GTPase activator activity"/>
    <property type="evidence" value="ECO:0007669"/>
    <property type="project" value="UniProtKB-KW"/>
</dbReference>
<dbReference type="GO" id="GO:0031267">
    <property type="term" value="F:small GTPase binding"/>
    <property type="evidence" value="ECO:0007669"/>
    <property type="project" value="TreeGrafter"/>
</dbReference>
<dbReference type="Proteomes" id="UP000678393">
    <property type="component" value="Unassembled WGS sequence"/>
</dbReference>
<dbReference type="GO" id="GO:0048471">
    <property type="term" value="C:perinuclear region of cytoplasm"/>
    <property type="evidence" value="ECO:0007669"/>
    <property type="project" value="TreeGrafter"/>
</dbReference>
<dbReference type="SUPFAM" id="SSF52047">
    <property type="entry name" value="RNI-like"/>
    <property type="match status" value="1"/>
</dbReference>
<dbReference type="PANTHER" id="PTHR24113:SF12">
    <property type="entry name" value="RAN GTPASE-ACTIVATING PROTEIN 1"/>
    <property type="match status" value="1"/>
</dbReference>
<dbReference type="InterPro" id="IPR032675">
    <property type="entry name" value="LRR_dom_sf"/>
</dbReference>
<evidence type="ECO:0000256" key="3">
    <source>
        <dbReference type="ARBA" id="ARBA00022737"/>
    </source>
</evidence>